<gene>
    <name evidence="7" type="ORF">HLQ16_10375</name>
</gene>
<keyword evidence="1" id="KW-0808">Transferase</keyword>
<dbReference type="PANTHER" id="PTHR43289:SF34">
    <property type="entry name" value="SERINE_THREONINE-PROTEIN KINASE YBDM-RELATED"/>
    <property type="match status" value="1"/>
</dbReference>
<dbReference type="EMBL" id="JABEYB010000007">
    <property type="protein sequence ID" value="NNU76336.1"/>
    <property type="molecule type" value="Genomic_DNA"/>
</dbReference>
<dbReference type="InterPro" id="IPR008271">
    <property type="entry name" value="Ser/Thr_kinase_AS"/>
</dbReference>
<dbReference type="InterPro" id="IPR011009">
    <property type="entry name" value="Kinase-like_dom_sf"/>
</dbReference>
<comment type="caution">
    <text evidence="7">The sequence shown here is derived from an EMBL/GenBank/DDBJ whole genome shotgun (WGS) entry which is preliminary data.</text>
</comment>
<dbReference type="InterPro" id="IPR017441">
    <property type="entry name" value="Protein_kinase_ATP_BS"/>
</dbReference>
<dbReference type="PANTHER" id="PTHR43289">
    <property type="entry name" value="MITOGEN-ACTIVATED PROTEIN KINASE KINASE KINASE 20-RELATED"/>
    <property type="match status" value="1"/>
</dbReference>
<evidence type="ECO:0000256" key="3">
    <source>
        <dbReference type="ARBA" id="ARBA00022777"/>
    </source>
</evidence>
<dbReference type="SMART" id="SM00220">
    <property type="entry name" value="S_TKc"/>
    <property type="match status" value="1"/>
</dbReference>
<dbReference type="InterPro" id="IPR041427">
    <property type="entry name" value="AbiJ-NTD3"/>
</dbReference>
<dbReference type="InterPro" id="IPR000719">
    <property type="entry name" value="Prot_kinase_dom"/>
</dbReference>
<dbReference type="PROSITE" id="PS50011">
    <property type="entry name" value="PROTEIN_KINASE_DOM"/>
    <property type="match status" value="1"/>
</dbReference>
<accession>A0A7Y3WSQ1</accession>
<dbReference type="AlphaFoldDB" id="A0A7Y3WSQ1"/>
<dbReference type="RefSeq" id="WP_171297027.1">
    <property type="nucleotide sequence ID" value="NZ_CP087098.1"/>
</dbReference>
<evidence type="ECO:0000256" key="5">
    <source>
        <dbReference type="PROSITE-ProRule" id="PRU10141"/>
    </source>
</evidence>
<evidence type="ECO:0000256" key="2">
    <source>
        <dbReference type="ARBA" id="ARBA00022741"/>
    </source>
</evidence>
<dbReference type="Gene3D" id="1.10.510.10">
    <property type="entry name" value="Transferase(Phosphotransferase) domain 1"/>
    <property type="match status" value="1"/>
</dbReference>
<evidence type="ECO:0000313" key="8">
    <source>
        <dbReference type="Proteomes" id="UP000531659"/>
    </source>
</evidence>
<keyword evidence="3 7" id="KW-0418">Kinase</keyword>
<dbReference type="Proteomes" id="UP000531659">
    <property type="component" value="Unassembled WGS sequence"/>
</dbReference>
<dbReference type="GO" id="GO:0005524">
    <property type="term" value="F:ATP binding"/>
    <property type="evidence" value="ECO:0007669"/>
    <property type="project" value="UniProtKB-UniRule"/>
</dbReference>
<dbReference type="SUPFAM" id="SSF56112">
    <property type="entry name" value="Protein kinase-like (PK-like)"/>
    <property type="match status" value="1"/>
</dbReference>
<organism evidence="7 8">
    <name type="scientific">Clostridium estertheticum</name>
    <dbReference type="NCBI Taxonomy" id="238834"/>
    <lineage>
        <taxon>Bacteria</taxon>
        <taxon>Bacillati</taxon>
        <taxon>Bacillota</taxon>
        <taxon>Clostridia</taxon>
        <taxon>Eubacteriales</taxon>
        <taxon>Clostridiaceae</taxon>
        <taxon>Clostridium</taxon>
    </lineage>
</organism>
<evidence type="ECO:0000256" key="4">
    <source>
        <dbReference type="ARBA" id="ARBA00022840"/>
    </source>
</evidence>
<feature type="domain" description="Protein kinase" evidence="6">
    <location>
        <begin position="106"/>
        <end position="360"/>
    </location>
</feature>
<dbReference type="CDD" id="cd14014">
    <property type="entry name" value="STKc_PknB_like"/>
    <property type="match status" value="1"/>
</dbReference>
<sequence>MNNNDFIDVIKRFKNGLINRATGGDFPYVDYKSDREIIVENTKGKNILPSYVKTCRTPDEFWYFIKSKFPSYTERRKYISESINDIIELIELKTENNTPISGIEAYELGDRIGNGGYGEVYKYHYKLLDYNFAVKIFNPVFALEEENKESEKRFFREAKILFSLDHNNIVKIYDIGRINEKPFIRMELVEGYNMNEFVSRYSTVNFERSKKPILALLKGLLYAHSRGVIHRDLKPSNFMVTLHGDFKIIDFGISAFLETEGHTKLSKTGEQVAGGLYTDPYLMQNPKIRDKRSDIYSVGAIWYFLLTGKAPSGSDMRNVLLKSTDITTLQADTVMKCLAQDINDRYSSCDELLQRLNPPVSRNENAVESIPNHLITEITREDIVEFLKEFYYDEIENDQIQNANYSDVFWCNGRKTEVEFLNRLYKLSEMPSYDNRFSNFEEEIIQHTINNDDYEMFWMFDDERLELKNGDDEILLRFLSEMFHPVILKKHSDWRTVLENINSLLDADGYEIYESTKISNRAVYSYRLKI</sequence>
<keyword evidence="4 5" id="KW-0067">ATP-binding</keyword>
<reference evidence="7 8" key="1">
    <citation type="submission" date="2020-05" db="EMBL/GenBank/DDBJ databases">
        <title>Complete genome of Clostridium estertheticum subspecies estertheticum, isolated from Vacuum packed lamb meat from New Zealand imported to Switzerland.</title>
        <authorList>
            <person name="Wambui J."/>
            <person name="Stevens M.J.A."/>
            <person name="Stephan R."/>
        </authorList>
    </citation>
    <scope>NUCLEOTIDE SEQUENCE [LARGE SCALE GENOMIC DNA]</scope>
    <source>
        <strain evidence="7 8">CEST001</strain>
    </source>
</reference>
<protein>
    <submittedName>
        <fullName evidence="7">Protein kinase</fullName>
    </submittedName>
</protein>
<dbReference type="GO" id="GO:0004674">
    <property type="term" value="F:protein serine/threonine kinase activity"/>
    <property type="evidence" value="ECO:0007669"/>
    <property type="project" value="TreeGrafter"/>
</dbReference>
<evidence type="ECO:0000259" key="6">
    <source>
        <dbReference type="PROSITE" id="PS50011"/>
    </source>
</evidence>
<dbReference type="PROSITE" id="PS00108">
    <property type="entry name" value="PROTEIN_KINASE_ST"/>
    <property type="match status" value="1"/>
</dbReference>
<keyword evidence="2 5" id="KW-0547">Nucleotide-binding</keyword>
<evidence type="ECO:0000256" key="1">
    <source>
        <dbReference type="ARBA" id="ARBA00022679"/>
    </source>
</evidence>
<feature type="binding site" evidence="5">
    <location>
        <position position="135"/>
    </location>
    <ligand>
        <name>ATP</name>
        <dbReference type="ChEBI" id="CHEBI:30616"/>
    </ligand>
</feature>
<evidence type="ECO:0000313" key="7">
    <source>
        <dbReference type="EMBL" id="NNU76336.1"/>
    </source>
</evidence>
<name>A0A7Y3WSQ1_9CLOT</name>
<dbReference type="Pfam" id="PF18860">
    <property type="entry name" value="AbiJ_NTD3"/>
    <property type="match status" value="1"/>
</dbReference>
<proteinExistence type="predicted"/>
<dbReference type="Pfam" id="PF00069">
    <property type="entry name" value="Pkinase"/>
    <property type="match status" value="1"/>
</dbReference>
<dbReference type="PROSITE" id="PS00107">
    <property type="entry name" value="PROTEIN_KINASE_ATP"/>
    <property type="match status" value="1"/>
</dbReference>